<organism evidence="1 2">
    <name type="scientific">Paraburkholderia youngii</name>
    <dbReference type="NCBI Taxonomy" id="2782701"/>
    <lineage>
        <taxon>Bacteria</taxon>
        <taxon>Pseudomonadati</taxon>
        <taxon>Pseudomonadota</taxon>
        <taxon>Betaproteobacteria</taxon>
        <taxon>Burkholderiales</taxon>
        <taxon>Burkholderiaceae</taxon>
        <taxon>Paraburkholderia</taxon>
    </lineage>
</organism>
<gene>
    <name evidence="1" type="ORF">G5S42_07330</name>
</gene>
<name>A0A7Y6JX33_9BURK</name>
<reference evidence="1 2" key="1">
    <citation type="submission" date="2020-02" db="EMBL/GenBank/DDBJ databases">
        <title>Paraburkholderia simonii sp. nov. and Paraburkholderia youngii sp. nov. Brazilian and Mexican Mimosa-associated rhizobia.</title>
        <authorList>
            <person name="Mavima L."/>
            <person name="Beukes C.W."/>
            <person name="Chan W.Y."/>
            <person name="Palmer M."/>
            <person name="De Meyer S.E."/>
            <person name="James E.K."/>
            <person name="Venter S.N."/>
            <person name="Steenkamp E.T."/>
        </authorList>
    </citation>
    <scope>NUCLEOTIDE SEQUENCE [LARGE SCALE GENOMIC DNA]</scope>
    <source>
        <strain evidence="1 2">JPY169</strain>
    </source>
</reference>
<dbReference type="RefSeq" id="WP_176106162.1">
    <property type="nucleotide sequence ID" value="NZ_JAALDK010000001.1"/>
</dbReference>
<evidence type="ECO:0000313" key="1">
    <source>
        <dbReference type="EMBL" id="NUX99534.1"/>
    </source>
</evidence>
<protein>
    <submittedName>
        <fullName evidence="1">Uncharacterized protein</fullName>
    </submittedName>
</protein>
<sequence>MFVDLARSFTPISLVERCADHCLQLDPGDYLRWNHATRERELDVVRWLLFFRLVAEIAGSSRPHTMAQAMCNLTDSPLAVKQRFVRMSRFIGSFDASARRKNGVVASSRTKFGDRCALFDELIDAPIWKIAKRCSWDLTDLDALLSSVEGMGFEITETHDLETSFSCGDIFHSTRERKVRGYFGRSSQWALLNTVFFRMRRAEAVGDVEGYIDGYYEMQGYLECGLLLAVLRKGRYDKLQSAFFTNLCQMFSMFLSHWHSRIRMNSSSNIEIVHLVNDLRERGLPVWGLSVEKSGKLRSIAGRAKEFELWKSKLVAASKDIASS</sequence>
<evidence type="ECO:0000313" key="2">
    <source>
        <dbReference type="Proteomes" id="UP000594380"/>
    </source>
</evidence>
<dbReference type="EMBL" id="JAALDK010000001">
    <property type="protein sequence ID" value="NUX99534.1"/>
    <property type="molecule type" value="Genomic_DNA"/>
</dbReference>
<dbReference type="AlphaFoldDB" id="A0A7Y6JX33"/>
<proteinExistence type="predicted"/>
<accession>A0A7Y6JX33</accession>
<dbReference type="Proteomes" id="UP000594380">
    <property type="component" value="Unassembled WGS sequence"/>
</dbReference>
<comment type="caution">
    <text evidence="1">The sequence shown here is derived from an EMBL/GenBank/DDBJ whole genome shotgun (WGS) entry which is preliminary data.</text>
</comment>
<dbReference type="GeneID" id="301100152"/>